<name>A0A9D5WY07_9BACT</name>
<proteinExistence type="predicted"/>
<keyword evidence="1" id="KW-0732">Signal</keyword>
<dbReference type="Proteomes" id="UP000787419">
    <property type="component" value="Unassembled WGS sequence"/>
</dbReference>
<organism evidence="2 3">
    <name type="scientific">Prevotella nigrescens</name>
    <dbReference type="NCBI Taxonomy" id="28133"/>
    <lineage>
        <taxon>Bacteria</taxon>
        <taxon>Pseudomonadati</taxon>
        <taxon>Bacteroidota</taxon>
        <taxon>Bacteroidia</taxon>
        <taxon>Bacteroidales</taxon>
        <taxon>Prevotellaceae</taxon>
        <taxon>Prevotella</taxon>
    </lineage>
</organism>
<dbReference type="RefSeq" id="WP_278694616.1">
    <property type="nucleotide sequence ID" value="NZ_CAJZDG010000024.1"/>
</dbReference>
<dbReference type="InterPro" id="IPR011050">
    <property type="entry name" value="Pectin_lyase_fold/virulence"/>
</dbReference>
<protein>
    <submittedName>
        <fullName evidence="2">Peptidase</fullName>
    </submittedName>
</protein>
<gene>
    <name evidence="2" type="ORF">HXN55_00275</name>
</gene>
<feature type="chain" id="PRO_5039264810" evidence="1">
    <location>
        <begin position="30"/>
        <end position="273"/>
    </location>
</feature>
<feature type="signal peptide" evidence="1">
    <location>
        <begin position="1"/>
        <end position="29"/>
    </location>
</feature>
<dbReference type="SUPFAM" id="SSF51126">
    <property type="entry name" value="Pectin lyase-like"/>
    <property type="match status" value="1"/>
</dbReference>
<reference evidence="2" key="1">
    <citation type="submission" date="2020-04" db="EMBL/GenBank/DDBJ databases">
        <title>Deep metagenomics examines the oral microbiome during advanced dental caries in children, revealing novel taxa and co-occurrences with host molecules.</title>
        <authorList>
            <person name="Baker J.L."/>
            <person name="Morton J.T."/>
            <person name="Dinis M."/>
            <person name="Alvarez R."/>
            <person name="Tran N.C."/>
            <person name="Knight R."/>
            <person name="Edlund A."/>
        </authorList>
    </citation>
    <scope>NUCLEOTIDE SEQUENCE</scope>
    <source>
        <strain evidence="2">JCVI_32_bin.50</strain>
    </source>
</reference>
<dbReference type="AlphaFoldDB" id="A0A9D5WY07"/>
<comment type="caution">
    <text evidence="2">The sequence shown here is derived from an EMBL/GenBank/DDBJ whole genome shotgun (WGS) entry which is preliminary data.</text>
</comment>
<evidence type="ECO:0000256" key="1">
    <source>
        <dbReference type="SAM" id="SignalP"/>
    </source>
</evidence>
<evidence type="ECO:0000313" key="3">
    <source>
        <dbReference type="Proteomes" id="UP000787419"/>
    </source>
</evidence>
<sequence>MRINLTKSMHTATAALFIALFTLPTAAKAQTEELLEIGDIKVTADNCNDLSVIKGVSGTVKYDPATKVLTLQNAMIDIEEGHGIYSEVKGLAIRLIGVNNLKAKKAAIGFREALVITGGGTLNAESLNDCAFYAIETNLTIDNCTVNAKSSMYGISGNSSTSENLTINHATVTAEGTKRGSIRDFASLTLIGCNITQPAGAEFNAAKHCVMNNGEMVKSKVVITKDPTAIQTPTNTDTAQQGVFSIDGRRLSNDWNRLPKGIYIVNGKKMAKQ</sequence>
<dbReference type="EMBL" id="JABZTM010000002">
    <property type="protein sequence ID" value="MBF1445812.1"/>
    <property type="molecule type" value="Genomic_DNA"/>
</dbReference>
<accession>A0A9D5WY07</accession>
<evidence type="ECO:0000313" key="2">
    <source>
        <dbReference type="EMBL" id="MBF1445812.1"/>
    </source>
</evidence>